<evidence type="ECO:0000313" key="1">
    <source>
        <dbReference type="EMBL" id="KFG74262.1"/>
    </source>
</evidence>
<organism evidence="1 2">
    <name type="scientific">Streptomyces mutabilis</name>
    <dbReference type="NCBI Taxonomy" id="67332"/>
    <lineage>
        <taxon>Bacteria</taxon>
        <taxon>Bacillati</taxon>
        <taxon>Actinomycetota</taxon>
        <taxon>Actinomycetes</taxon>
        <taxon>Kitasatosporales</taxon>
        <taxon>Streptomycetaceae</taxon>
        <taxon>Streptomyces</taxon>
    </lineage>
</organism>
<dbReference type="AlphaFoldDB" id="A0A086MZE4"/>
<keyword evidence="2" id="KW-1185">Reference proteome</keyword>
<evidence type="ECO:0000313" key="2">
    <source>
        <dbReference type="Proteomes" id="UP000029095"/>
    </source>
</evidence>
<proteinExistence type="predicted"/>
<sequence length="73" mass="7548">MYVRSIADGGTAYGTLDDTRGINGQTAEVGLSTGTPRLLPEGTLVPDLTLKSTGVFLSPSPTDGLLIAVLRTQ</sequence>
<name>A0A086MZE4_9ACTN</name>
<protein>
    <submittedName>
        <fullName evidence="1">Uncharacterized protein</fullName>
    </submittedName>
</protein>
<accession>A0A086MZE4</accession>
<dbReference type="Proteomes" id="UP000029095">
    <property type="component" value="Unassembled WGS sequence"/>
</dbReference>
<reference evidence="1 2" key="1">
    <citation type="submission" date="2014-05" db="EMBL/GenBank/DDBJ databases">
        <title>Complete genome sequence of the Streptomyces mutabilis TRM45540.</title>
        <authorList>
            <person name="Luo X."/>
            <person name="Zhang L."/>
        </authorList>
    </citation>
    <scope>NUCLEOTIDE SEQUENCE [LARGE SCALE GENOMIC DNA]</scope>
    <source>
        <strain evidence="1 2">TRM45540</strain>
    </source>
</reference>
<dbReference type="EMBL" id="JNFQ01000002">
    <property type="protein sequence ID" value="KFG74262.1"/>
    <property type="molecule type" value="Genomic_DNA"/>
</dbReference>
<gene>
    <name evidence="1" type="ORF">FM21_26230</name>
</gene>
<dbReference type="HOGENOM" id="CLU_2703336_0_0_11"/>
<comment type="caution">
    <text evidence="1">The sequence shown here is derived from an EMBL/GenBank/DDBJ whole genome shotgun (WGS) entry which is preliminary data.</text>
</comment>
<dbReference type="RefSeq" id="WP_043381070.1">
    <property type="nucleotide sequence ID" value="NZ_KN039947.1"/>
</dbReference>